<protein>
    <submittedName>
        <fullName evidence="2">Uncharacterized protein</fullName>
    </submittedName>
</protein>
<dbReference type="Proteomes" id="UP000194139">
    <property type="component" value="Chromosome"/>
</dbReference>
<organism evidence="2 3">
    <name type="scientific">Bordetella genomosp. 9</name>
    <dbReference type="NCBI Taxonomy" id="1416803"/>
    <lineage>
        <taxon>Bacteria</taxon>
        <taxon>Pseudomonadati</taxon>
        <taxon>Pseudomonadota</taxon>
        <taxon>Betaproteobacteria</taxon>
        <taxon>Burkholderiales</taxon>
        <taxon>Alcaligenaceae</taxon>
        <taxon>Bordetella</taxon>
    </lineage>
</organism>
<reference evidence="2 3" key="1">
    <citation type="submission" date="2017-05" db="EMBL/GenBank/DDBJ databases">
        <title>Complete and WGS of Bordetella genogroups.</title>
        <authorList>
            <person name="Spilker T."/>
            <person name="LiPuma J."/>
        </authorList>
    </citation>
    <scope>NUCLEOTIDE SEQUENCE [LARGE SCALE GENOMIC DNA]</scope>
    <source>
        <strain evidence="2 3">AU17164</strain>
    </source>
</reference>
<keyword evidence="3" id="KW-1185">Reference proteome</keyword>
<gene>
    <name evidence="2" type="ORF">CAL13_00065</name>
</gene>
<dbReference type="EMBL" id="CP021109">
    <property type="protein sequence ID" value="ARP84797.1"/>
    <property type="molecule type" value="Genomic_DNA"/>
</dbReference>
<evidence type="ECO:0000313" key="3">
    <source>
        <dbReference type="Proteomes" id="UP000194139"/>
    </source>
</evidence>
<feature type="compositionally biased region" description="Basic and acidic residues" evidence="1">
    <location>
        <begin position="13"/>
        <end position="35"/>
    </location>
</feature>
<feature type="region of interest" description="Disordered" evidence="1">
    <location>
        <begin position="1"/>
        <end position="65"/>
    </location>
</feature>
<dbReference type="RefSeq" id="WP_086071146.1">
    <property type="nucleotide sequence ID" value="NZ_CP021109.1"/>
</dbReference>
<dbReference type="AlphaFoldDB" id="A0A1W6YUN5"/>
<name>A0A1W6YUN5_9BORD</name>
<evidence type="ECO:0000256" key="1">
    <source>
        <dbReference type="SAM" id="MobiDB-lite"/>
    </source>
</evidence>
<sequence>MAPQQGSNPIPQHTDDLLKEDRSNTPRDVPPRDEYNPSDGRSGTRDSDDLEQNIGREEPEDDGQG</sequence>
<accession>A0A1W6YUN5</accession>
<proteinExistence type="predicted"/>
<feature type="compositionally biased region" description="Polar residues" evidence="1">
    <location>
        <begin position="1"/>
        <end position="11"/>
    </location>
</feature>
<evidence type="ECO:0000313" key="2">
    <source>
        <dbReference type="EMBL" id="ARP84797.1"/>
    </source>
</evidence>